<reference evidence="8" key="1">
    <citation type="submission" date="2019-10" db="EMBL/GenBank/DDBJ databases">
        <authorList>
            <person name="Zhang R."/>
            <person name="Pan Y."/>
            <person name="Wang J."/>
            <person name="Ma R."/>
            <person name="Yu S."/>
        </authorList>
    </citation>
    <scope>NUCLEOTIDE SEQUENCE</scope>
    <source>
        <strain evidence="8">LA-IB0</strain>
        <tissue evidence="8">Leaf</tissue>
    </source>
</reference>
<dbReference type="EMBL" id="WHWC01000006">
    <property type="protein sequence ID" value="KAG8381006.1"/>
    <property type="molecule type" value="Genomic_DNA"/>
</dbReference>
<gene>
    <name evidence="8" type="ORF">BUALT_Bualt06G0075900</name>
</gene>
<dbReference type="Pfam" id="PF03106">
    <property type="entry name" value="WRKY"/>
    <property type="match status" value="1"/>
</dbReference>
<keyword evidence="5" id="KW-0539">Nucleus</keyword>
<dbReference type="Proteomes" id="UP000826271">
    <property type="component" value="Unassembled WGS sequence"/>
</dbReference>
<dbReference type="GO" id="GO:0003700">
    <property type="term" value="F:DNA-binding transcription factor activity"/>
    <property type="evidence" value="ECO:0007669"/>
    <property type="project" value="InterPro"/>
</dbReference>
<keyword evidence="2" id="KW-0805">Transcription regulation</keyword>
<evidence type="ECO:0000313" key="9">
    <source>
        <dbReference type="Proteomes" id="UP000826271"/>
    </source>
</evidence>
<dbReference type="GO" id="GO:0005634">
    <property type="term" value="C:nucleus"/>
    <property type="evidence" value="ECO:0007669"/>
    <property type="project" value="UniProtKB-SubCell"/>
</dbReference>
<dbReference type="SMART" id="SM00774">
    <property type="entry name" value="WRKY"/>
    <property type="match status" value="1"/>
</dbReference>
<dbReference type="GO" id="GO:0043565">
    <property type="term" value="F:sequence-specific DNA binding"/>
    <property type="evidence" value="ECO:0007669"/>
    <property type="project" value="InterPro"/>
</dbReference>
<dbReference type="Gene3D" id="2.20.25.80">
    <property type="entry name" value="WRKY domain"/>
    <property type="match status" value="1"/>
</dbReference>
<dbReference type="PROSITE" id="PS50811">
    <property type="entry name" value="WRKY"/>
    <property type="match status" value="1"/>
</dbReference>
<comment type="subcellular location">
    <subcellularLocation>
        <location evidence="1">Nucleus</location>
    </subcellularLocation>
</comment>
<organism evidence="8 9">
    <name type="scientific">Buddleja alternifolia</name>
    <dbReference type="NCBI Taxonomy" id="168488"/>
    <lineage>
        <taxon>Eukaryota</taxon>
        <taxon>Viridiplantae</taxon>
        <taxon>Streptophyta</taxon>
        <taxon>Embryophyta</taxon>
        <taxon>Tracheophyta</taxon>
        <taxon>Spermatophyta</taxon>
        <taxon>Magnoliopsida</taxon>
        <taxon>eudicotyledons</taxon>
        <taxon>Gunneridae</taxon>
        <taxon>Pentapetalae</taxon>
        <taxon>asterids</taxon>
        <taxon>lamiids</taxon>
        <taxon>Lamiales</taxon>
        <taxon>Scrophulariaceae</taxon>
        <taxon>Buddlejeae</taxon>
        <taxon>Buddleja</taxon>
    </lineage>
</organism>
<evidence type="ECO:0000256" key="1">
    <source>
        <dbReference type="ARBA" id="ARBA00004123"/>
    </source>
</evidence>
<keyword evidence="3" id="KW-0238">DNA-binding</keyword>
<sequence>MEESLPLIAYGCKLAKEIEQNLPNLATQPDILLSNCEEILRVFGNIRERLVSQAQMSIVPKQQQAGDEFQQLGDHIGVGIQEWLRRGTSGATHESMSLLNAVVESGRMKGTMEESGLEFKVRDLMGGRDVARSLAGGTRGEIVGPIINAPDSNRTSSSQRQRKRKDEGEKIVKRVAAPRMGNLDLPPEDGYTWRKYGQKEILGSVTYRGTHTCHMSSTAPSAAAAPPEQGSVPPTTTAAAMQPFSSSLPTTHWLAMQIFHNLDGSAVAGSSGGGPSAARYPEYQLPVADMADAMFNSGSTSSNSMDLIFSSMDDKWDSEEKKD</sequence>
<evidence type="ECO:0000313" key="8">
    <source>
        <dbReference type="EMBL" id="KAG8381006.1"/>
    </source>
</evidence>
<protein>
    <recommendedName>
        <fullName evidence="7">WRKY domain-containing protein</fullName>
    </recommendedName>
</protein>
<dbReference type="AlphaFoldDB" id="A0AAV6XDN7"/>
<evidence type="ECO:0000256" key="3">
    <source>
        <dbReference type="ARBA" id="ARBA00023125"/>
    </source>
</evidence>
<evidence type="ECO:0000256" key="2">
    <source>
        <dbReference type="ARBA" id="ARBA00023015"/>
    </source>
</evidence>
<dbReference type="InterPro" id="IPR003657">
    <property type="entry name" value="WRKY_dom"/>
</dbReference>
<comment type="caution">
    <text evidence="8">The sequence shown here is derived from an EMBL/GenBank/DDBJ whole genome shotgun (WGS) entry which is preliminary data.</text>
</comment>
<accession>A0AAV6XDN7</accession>
<name>A0AAV6XDN7_9LAMI</name>
<dbReference type="PANTHER" id="PTHR31282">
    <property type="entry name" value="WRKY TRANSCRIPTION FACTOR 21-RELATED"/>
    <property type="match status" value="1"/>
</dbReference>
<feature type="compositionally biased region" description="Low complexity" evidence="6">
    <location>
        <begin position="216"/>
        <end position="227"/>
    </location>
</feature>
<dbReference type="InterPro" id="IPR044810">
    <property type="entry name" value="WRKY_plant"/>
</dbReference>
<proteinExistence type="predicted"/>
<feature type="region of interest" description="Disordered" evidence="6">
    <location>
        <begin position="141"/>
        <end position="169"/>
    </location>
</feature>
<keyword evidence="4" id="KW-0804">Transcription</keyword>
<evidence type="ECO:0000256" key="4">
    <source>
        <dbReference type="ARBA" id="ARBA00023163"/>
    </source>
</evidence>
<evidence type="ECO:0000256" key="6">
    <source>
        <dbReference type="SAM" id="MobiDB-lite"/>
    </source>
</evidence>
<dbReference type="SUPFAM" id="SSF118290">
    <property type="entry name" value="WRKY DNA-binding domain"/>
    <property type="match status" value="1"/>
</dbReference>
<evidence type="ECO:0000256" key="5">
    <source>
        <dbReference type="ARBA" id="ARBA00023242"/>
    </source>
</evidence>
<feature type="region of interest" description="Disordered" evidence="6">
    <location>
        <begin position="215"/>
        <end position="236"/>
    </location>
</feature>
<feature type="domain" description="WRKY" evidence="7">
    <location>
        <begin position="188"/>
        <end position="217"/>
    </location>
</feature>
<dbReference type="InterPro" id="IPR036576">
    <property type="entry name" value="WRKY_dom_sf"/>
</dbReference>
<keyword evidence="9" id="KW-1185">Reference proteome</keyword>
<evidence type="ECO:0000259" key="7">
    <source>
        <dbReference type="PROSITE" id="PS50811"/>
    </source>
</evidence>